<reference evidence="1 2" key="1">
    <citation type="journal article" date="2016" name="Nat. Commun.">
        <title>Thousands of microbial genomes shed light on interconnected biogeochemical processes in an aquifer system.</title>
        <authorList>
            <person name="Anantharaman K."/>
            <person name="Brown C.T."/>
            <person name="Hug L.A."/>
            <person name="Sharon I."/>
            <person name="Castelle C.J."/>
            <person name="Probst A.J."/>
            <person name="Thomas B.C."/>
            <person name="Singh A."/>
            <person name="Wilkins M.J."/>
            <person name="Karaoz U."/>
            <person name="Brodie E.L."/>
            <person name="Williams K.H."/>
            <person name="Hubbard S.S."/>
            <person name="Banfield J.F."/>
        </authorList>
    </citation>
    <scope>NUCLEOTIDE SEQUENCE [LARGE SCALE GENOMIC DNA]</scope>
</reference>
<sequence length="74" mass="8694">MRKVSLILFKVYKRYISIYLKQIFGGGCLYYPSCSEYSYQAIKNNGFIKGGFLSFKRLLRCTVFSKSYFYDPSP</sequence>
<gene>
    <name evidence="1" type="ORF">A2Z22_02940</name>
</gene>
<evidence type="ECO:0000313" key="1">
    <source>
        <dbReference type="EMBL" id="OGM10816.1"/>
    </source>
</evidence>
<dbReference type="Pfam" id="PF01809">
    <property type="entry name" value="YidD"/>
    <property type="match status" value="1"/>
</dbReference>
<dbReference type="InterPro" id="IPR002696">
    <property type="entry name" value="Membr_insert_effic_factor_YidD"/>
</dbReference>
<dbReference type="SMART" id="SM01234">
    <property type="entry name" value="Haemolytic"/>
    <property type="match status" value="1"/>
</dbReference>
<dbReference type="Proteomes" id="UP000177053">
    <property type="component" value="Unassembled WGS sequence"/>
</dbReference>
<dbReference type="NCBIfam" id="TIGR00278">
    <property type="entry name" value="membrane protein insertion efficiency factor YidD"/>
    <property type="match status" value="1"/>
</dbReference>
<accession>A0A1F7X6W6</accession>
<evidence type="ECO:0000313" key="2">
    <source>
        <dbReference type="Proteomes" id="UP000177053"/>
    </source>
</evidence>
<dbReference type="PANTHER" id="PTHR33383">
    <property type="entry name" value="MEMBRANE PROTEIN INSERTION EFFICIENCY FACTOR-RELATED"/>
    <property type="match status" value="1"/>
</dbReference>
<protein>
    <recommendedName>
        <fullName evidence="3">Membrane protein insertion efficiency factor</fullName>
    </recommendedName>
</protein>
<name>A0A1F7X6W6_9BACT</name>
<proteinExistence type="predicted"/>
<dbReference type="AlphaFoldDB" id="A0A1F7X6W6"/>
<comment type="caution">
    <text evidence="1">The sequence shown here is derived from an EMBL/GenBank/DDBJ whole genome shotgun (WGS) entry which is preliminary data.</text>
</comment>
<dbReference type="EMBL" id="MGFS01000028">
    <property type="protein sequence ID" value="OGM10816.1"/>
    <property type="molecule type" value="Genomic_DNA"/>
</dbReference>
<organism evidence="1 2">
    <name type="scientific">Candidatus Woesebacteria bacterium RBG_16_34_12</name>
    <dbReference type="NCBI Taxonomy" id="1802480"/>
    <lineage>
        <taxon>Bacteria</taxon>
        <taxon>Candidatus Woeseibacteriota</taxon>
    </lineage>
</organism>
<evidence type="ECO:0008006" key="3">
    <source>
        <dbReference type="Google" id="ProtNLM"/>
    </source>
</evidence>
<dbReference type="PANTHER" id="PTHR33383:SF1">
    <property type="entry name" value="MEMBRANE PROTEIN INSERTION EFFICIENCY FACTOR-RELATED"/>
    <property type="match status" value="1"/>
</dbReference>